<evidence type="ECO:0000256" key="1">
    <source>
        <dbReference type="ARBA" id="ARBA00022884"/>
    </source>
</evidence>
<evidence type="ECO:0000313" key="5">
    <source>
        <dbReference type="EMBL" id="KDN52958.1"/>
    </source>
</evidence>
<evidence type="ECO:0000313" key="6">
    <source>
        <dbReference type="Proteomes" id="UP000027361"/>
    </source>
</evidence>
<feature type="region of interest" description="Disordered" evidence="3">
    <location>
        <begin position="596"/>
        <end position="615"/>
    </location>
</feature>
<dbReference type="GeneID" id="25265836"/>
<dbReference type="STRING" id="1037660.A0A066WK66"/>
<dbReference type="Gene3D" id="3.30.70.330">
    <property type="match status" value="2"/>
</dbReference>
<feature type="region of interest" description="Disordered" evidence="3">
    <location>
        <begin position="281"/>
        <end position="301"/>
    </location>
</feature>
<feature type="region of interest" description="Disordered" evidence="3">
    <location>
        <begin position="1"/>
        <end position="141"/>
    </location>
</feature>
<keyword evidence="6" id="KW-1185">Reference proteome</keyword>
<dbReference type="SMART" id="SM00360">
    <property type="entry name" value="RRM"/>
    <property type="match status" value="2"/>
</dbReference>
<evidence type="ECO:0000256" key="2">
    <source>
        <dbReference type="PROSITE-ProRule" id="PRU00176"/>
    </source>
</evidence>
<dbReference type="SUPFAM" id="SSF54928">
    <property type="entry name" value="RNA-binding domain, RBD"/>
    <property type="match status" value="2"/>
</dbReference>
<dbReference type="InterPro" id="IPR000504">
    <property type="entry name" value="RRM_dom"/>
</dbReference>
<dbReference type="PROSITE" id="PS50102">
    <property type="entry name" value="RRM"/>
    <property type="match status" value="1"/>
</dbReference>
<feature type="compositionally biased region" description="Polar residues" evidence="3">
    <location>
        <begin position="602"/>
        <end position="615"/>
    </location>
</feature>
<name>A0A066WK66_TILAU</name>
<sequence>MQDGFGQPSFPGSRTGSGPQRYASPYPDRARSPSPSKRSSTGAQQQPQHPMPQQYQQQQSQQQSMFGRPGDPGPSPWGPQTQLPAPRRPVNASNPGQSVAQGQGPFGAEPFLGYNDLFLAGINPGPRPQAEDSEGDGRPTRAEDLAETLGRLDMQGSLRDVDVPGSAAQGPEGFPFPPPGMAMVSGMPNVPGLPASGSLSPRSLLHYHHQQLQAQHALALQAAQQAGGAHHSMAGGASMQEEITTVFIVGFPDDMTEREFANMFLFAKGFEASTLKIPAGGMTGTGQSGQRESSVSGPPGPYNSVQLQGMAPAGSNSGPSWDEQALSLALVRAGAGHDAFANLGAGAGLPGFNSNSQGQPGGKIKQIIGFAKFRTRQDALEARDALNGRKIDAERGCVLKTEMAKKNLHTRQRPALTLGIKPGPHGVDGGYGALSPYAGSAMGDRDPAHAFGYGSRPPPQPSQPGQGGFVGQPQGFDRQGALPQQETSMRHTELLRASGTGASNPSQSQAPVNFAQPQERWAPMGPLDFYNDEADRAAQPSARSDWGSVGSPPARHPQPRAPGLAPVNSMLPGAPYAAATGARMRQGEDFGVGELRQETHPDNNINNSTRPNQDLSNLLNDQAQASRPGPPGLGSPNVADPSSADQRPQAKNEASAPRSHRSGSTPSPPSSELPSPTHRGFVGDQHPPGTTLFVGNLPANLSSASSAQLEEKLRSLFSSRQGFRQMSYKLKGHGPMCFVEFESICHARNALTEVNGDSLGGLLKGQGIRLSYSKNPLFRHSNANSSPPDQGTGLNGFHSPQGPRGAMCEDVLDMDKLNNLEETAFGHGYAGGFTHGALHGKFEGRALGREKGFDIWGEVGYYEGMAAMWQRLLQDGTSEQDRSRKQNKQMQQIGSLLELIVAFPTRNDAAGGGSQDQSPDLGQLLERIRARFKLTASTLGFHPSDGPFAAGADLGPGTSQPQLAEIGGRLPAPKPESKTASNTSIAFMSTLRIHPPAEAAIGAAKPDAAFGVQSLLNLRPMHATTIISPFLLLHLDPHTITTSYSFHNLLNNKHRSRTRLSALESHTSLLY</sequence>
<dbReference type="InParanoid" id="A0A066WK66"/>
<dbReference type="OrthoDB" id="48036at2759"/>
<feature type="region of interest" description="Disordered" evidence="3">
    <location>
        <begin position="622"/>
        <end position="689"/>
    </location>
</feature>
<reference evidence="5 6" key="1">
    <citation type="submission" date="2014-05" db="EMBL/GenBank/DDBJ databases">
        <title>Draft genome sequence of a rare smut relative, Tilletiaria anomala UBC 951.</title>
        <authorList>
            <consortium name="DOE Joint Genome Institute"/>
            <person name="Toome M."/>
            <person name="Kuo A."/>
            <person name="Henrissat B."/>
            <person name="Lipzen A."/>
            <person name="Tritt A."/>
            <person name="Yoshinaga Y."/>
            <person name="Zane M."/>
            <person name="Barry K."/>
            <person name="Grigoriev I.V."/>
            <person name="Spatafora J.W."/>
            <person name="Aimea M.C."/>
        </authorList>
    </citation>
    <scope>NUCLEOTIDE SEQUENCE [LARGE SCALE GENOMIC DNA]</scope>
    <source>
        <strain evidence="5 6">UBC 951</strain>
    </source>
</reference>
<dbReference type="GO" id="GO:0003723">
    <property type="term" value="F:RNA binding"/>
    <property type="evidence" value="ECO:0007669"/>
    <property type="project" value="UniProtKB-UniRule"/>
</dbReference>
<feature type="compositionally biased region" description="Low complexity" evidence="3">
    <location>
        <begin position="32"/>
        <end position="63"/>
    </location>
</feature>
<protein>
    <submittedName>
        <fullName evidence="5">DUF1715-domain-containing protein</fullName>
    </submittedName>
</protein>
<dbReference type="PANTHER" id="PTHR10501">
    <property type="entry name" value="U1 SMALL NUCLEAR RIBONUCLEOPROTEIN A/U2 SMALL NUCLEAR RIBONUCLEOPROTEIN B"/>
    <property type="match status" value="1"/>
</dbReference>
<feature type="compositionally biased region" description="Polar residues" evidence="3">
    <location>
        <begin position="91"/>
        <end position="101"/>
    </location>
</feature>
<dbReference type="AlphaFoldDB" id="A0A066WK66"/>
<organism evidence="5 6">
    <name type="scientific">Tilletiaria anomala (strain ATCC 24038 / CBS 436.72 / UBC 951)</name>
    <dbReference type="NCBI Taxonomy" id="1037660"/>
    <lineage>
        <taxon>Eukaryota</taxon>
        <taxon>Fungi</taxon>
        <taxon>Dikarya</taxon>
        <taxon>Basidiomycota</taxon>
        <taxon>Ustilaginomycotina</taxon>
        <taxon>Exobasidiomycetes</taxon>
        <taxon>Georgefischeriales</taxon>
        <taxon>Tilletiariaceae</taxon>
        <taxon>Tilletiaria</taxon>
    </lineage>
</organism>
<feature type="region of interest" description="Disordered" evidence="3">
    <location>
        <begin position="781"/>
        <end position="800"/>
    </location>
</feature>
<feature type="domain" description="RRM" evidence="4">
    <location>
        <begin position="690"/>
        <end position="775"/>
    </location>
</feature>
<dbReference type="HOGENOM" id="CLU_287606_0_0_1"/>
<accession>A0A066WK66</accession>
<dbReference type="InterPro" id="IPR012677">
    <property type="entry name" value="Nucleotide-bd_a/b_plait_sf"/>
</dbReference>
<evidence type="ECO:0000259" key="4">
    <source>
        <dbReference type="PROSITE" id="PS50102"/>
    </source>
</evidence>
<dbReference type="RefSeq" id="XP_013245797.1">
    <property type="nucleotide sequence ID" value="XM_013390343.1"/>
</dbReference>
<feature type="region of interest" description="Disordered" evidence="3">
    <location>
        <begin position="438"/>
        <end position="480"/>
    </location>
</feature>
<dbReference type="Proteomes" id="UP000027361">
    <property type="component" value="Unassembled WGS sequence"/>
</dbReference>
<dbReference type="EMBL" id="JMSN01000005">
    <property type="protein sequence ID" value="KDN52958.1"/>
    <property type="molecule type" value="Genomic_DNA"/>
</dbReference>
<feature type="region of interest" description="Disordered" evidence="3">
    <location>
        <begin position="522"/>
        <end position="569"/>
    </location>
</feature>
<proteinExistence type="predicted"/>
<dbReference type="InterPro" id="IPR035979">
    <property type="entry name" value="RBD_domain_sf"/>
</dbReference>
<keyword evidence="1 2" id="KW-0694">RNA-binding</keyword>
<evidence type="ECO:0000256" key="3">
    <source>
        <dbReference type="SAM" id="MobiDB-lite"/>
    </source>
</evidence>
<gene>
    <name evidence="5" type="ORF">K437DRAFT_266161</name>
</gene>
<comment type="caution">
    <text evidence="5">The sequence shown here is derived from an EMBL/GenBank/DDBJ whole genome shotgun (WGS) entry which is preliminary data.</text>
</comment>